<proteinExistence type="inferred from homology"/>
<dbReference type="GO" id="GO:0017057">
    <property type="term" value="F:6-phosphogluconolactonase activity"/>
    <property type="evidence" value="ECO:0007669"/>
    <property type="project" value="TreeGrafter"/>
</dbReference>
<protein>
    <submittedName>
        <fullName evidence="3">Carboxy-cis,cis-muconate cyclase</fullName>
    </submittedName>
</protein>
<dbReference type="InterPro" id="IPR050282">
    <property type="entry name" value="Cycloisomerase_2"/>
</dbReference>
<dbReference type="SUPFAM" id="SSF75011">
    <property type="entry name" value="3-carboxy-cis,cis-mucoante lactonizing enzyme"/>
    <property type="match status" value="1"/>
</dbReference>
<reference evidence="3 4" key="1">
    <citation type="submission" date="2018-05" db="EMBL/GenBank/DDBJ databases">
        <title>Genome sequencing and assembly of the regulated plant pathogen Lachnellula willkommii and related sister species for the development of diagnostic species identification markers.</title>
        <authorList>
            <person name="Giroux E."/>
            <person name="Bilodeau G."/>
        </authorList>
    </citation>
    <scope>NUCLEOTIDE SEQUENCE [LARGE SCALE GENOMIC DNA]</scope>
    <source>
        <strain evidence="3 4">CBS 197.66</strain>
    </source>
</reference>
<dbReference type="PANTHER" id="PTHR30344:SF4">
    <property type="entry name" value="CYCLASE, PUTATIVE (AFU_ORTHOLOGUE AFUA_6G11580)-RELATED"/>
    <property type="match status" value="1"/>
</dbReference>
<dbReference type="EMBL" id="QGMJ01001357">
    <property type="protein sequence ID" value="TVY31649.1"/>
    <property type="molecule type" value="Genomic_DNA"/>
</dbReference>
<accession>A0A8H8U4U8</accession>
<evidence type="ECO:0000256" key="2">
    <source>
        <dbReference type="SAM" id="Phobius"/>
    </source>
</evidence>
<feature type="transmembrane region" description="Helical" evidence="2">
    <location>
        <begin position="50"/>
        <end position="68"/>
    </location>
</feature>
<dbReference type="Gene3D" id="2.130.10.10">
    <property type="entry name" value="YVTN repeat-like/Quinoprotein amine dehydrogenase"/>
    <property type="match status" value="1"/>
</dbReference>
<dbReference type="Pfam" id="PF10282">
    <property type="entry name" value="Lactonase"/>
    <property type="match status" value="1"/>
</dbReference>
<dbReference type="AlphaFoldDB" id="A0A8H8U4U8"/>
<organism evidence="3 4">
    <name type="scientific">Lachnellula subtilissima</name>
    <dbReference type="NCBI Taxonomy" id="602034"/>
    <lineage>
        <taxon>Eukaryota</taxon>
        <taxon>Fungi</taxon>
        <taxon>Dikarya</taxon>
        <taxon>Ascomycota</taxon>
        <taxon>Pezizomycotina</taxon>
        <taxon>Leotiomycetes</taxon>
        <taxon>Helotiales</taxon>
        <taxon>Lachnaceae</taxon>
        <taxon>Lachnellula</taxon>
    </lineage>
</organism>
<keyword evidence="2" id="KW-1133">Transmembrane helix</keyword>
<keyword evidence="4" id="KW-1185">Reference proteome</keyword>
<comment type="caution">
    <text evidence="3">The sequence shown here is derived from an EMBL/GenBank/DDBJ whole genome shotgun (WGS) entry which is preliminary data.</text>
</comment>
<keyword evidence="2" id="KW-0472">Membrane</keyword>
<dbReference type="InterPro" id="IPR019405">
    <property type="entry name" value="Lactonase_7-beta_prop"/>
</dbReference>
<dbReference type="Proteomes" id="UP000462212">
    <property type="component" value="Unassembled WGS sequence"/>
</dbReference>
<evidence type="ECO:0000313" key="3">
    <source>
        <dbReference type="EMBL" id="TVY31649.1"/>
    </source>
</evidence>
<dbReference type="OrthoDB" id="1715191at2759"/>
<evidence type="ECO:0000313" key="4">
    <source>
        <dbReference type="Proteomes" id="UP000462212"/>
    </source>
</evidence>
<evidence type="ECO:0000256" key="1">
    <source>
        <dbReference type="ARBA" id="ARBA00005564"/>
    </source>
</evidence>
<keyword evidence="2" id="KW-0812">Transmembrane</keyword>
<dbReference type="InterPro" id="IPR015943">
    <property type="entry name" value="WD40/YVTN_repeat-like_dom_sf"/>
</dbReference>
<comment type="similarity">
    <text evidence="1">Belongs to the cycloisomerase 2 family.</text>
</comment>
<gene>
    <name evidence="3" type="ORF">LSUB1_G008386</name>
</gene>
<dbReference type="PANTHER" id="PTHR30344">
    <property type="entry name" value="6-PHOSPHOGLUCONOLACTONASE-RELATED"/>
    <property type="match status" value="1"/>
</dbReference>
<sequence>MQKLFRDKSPADSSSAIESFLKKHFETSYDQLPADPLRIFRVVGDHVPSLSLPMMQFYFVLLAVLGFFTTVRGDLHQLIVGTFGTEYIYTLEFDDVALTMDLIGNYTASAASSWIALSHDKKNLYGTSFTTAPAFVSYTLGNATDILYNSTLAIGGNCSSSKAIFVVAATEPPYAVYGTLFGNTADCGAVYSVDENGALSELIQNYTYKSTSGVHGMALDSTNSFIYSADDSANTLWTHKVDNTTGELTLISSISGPVTGADPRHLTVHPEGQYLYVILEGSNELAQYSIDQSTGIPSFVNVTYPLIPSNASNADYWSDEVALSVSNNYLWATSRARATNSTGYISAFSVASNGSIVSQLFLEPTTSSGGTANSVAPSEFSDKYVALTDSATGFVEIWSLASNGSAASVVAHVDLDDGGCCANAVKTKNKALVRQPMLAKKVDEAVML</sequence>
<name>A0A8H8U4U8_9HELO</name>